<dbReference type="KEGG" id="mthd:A3224_13425"/>
<name>A0A143HNZ8_MICTH</name>
<accession>A0A143HNZ8</accession>
<evidence type="ECO:0000313" key="1">
    <source>
        <dbReference type="EMBL" id="AMX03439.1"/>
    </source>
</evidence>
<dbReference type="Pfam" id="PF14568">
    <property type="entry name" value="SUKH_6"/>
    <property type="match status" value="1"/>
</dbReference>
<dbReference type="Gene3D" id="3.40.1580.10">
    <property type="entry name" value="SMI1/KNR4-like"/>
    <property type="match status" value="1"/>
</dbReference>
<proteinExistence type="predicted"/>
<organism evidence="1 2">
    <name type="scientific">Microbulbifer thermotolerans</name>
    <dbReference type="NCBI Taxonomy" id="252514"/>
    <lineage>
        <taxon>Bacteria</taxon>
        <taxon>Pseudomonadati</taxon>
        <taxon>Pseudomonadota</taxon>
        <taxon>Gammaproteobacteria</taxon>
        <taxon>Cellvibrionales</taxon>
        <taxon>Microbulbiferaceae</taxon>
        <taxon>Microbulbifer</taxon>
    </lineage>
</organism>
<evidence type="ECO:0000313" key="2">
    <source>
        <dbReference type="Proteomes" id="UP000076077"/>
    </source>
</evidence>
<gene>
    <name evidence="1" type="ORF">A3224_13425</name>
</gene>
<dbReference type="EMBL" id="CP014864">
    <property type="protein sequence ID" value="AMX03439.1"/>
    <property type="molecule type" value="Genomic_DNA"/>
</dbReference>
<reference evidence="2" key="1">
    <citation type="submission" date="2016-03" db="EMBL/GenBank/DDBJ databases">
        <authorList>
            <person name="Lee Y.-S."/>
            <person name="Choi Y.-L."/>
        </authorList>
    </citation>
    <scope>NUCLEOTIDE SEQUENCE [LARGE SCALE GENOMIC DNA]</scope>
    <source>
        <strain evidence="2">DAU221</strain>
    </source>
</reference>
<dbReference type="SUPFAM" id="SSF160631">
    <property type="entry name" value="SMI1/KNR4-like"/>
    <property type="match status" value="1"/>
</dbReference>
<dbReference type="RefSeq" id="WP_067155629.1">
    <property type="nucleotide sequence ID" value="NZ_CP014864.1"/>
</dbReference>
<protein>
    <submittedName>
        <fullName evidence="1">Uncharacterized protein</fullName>
    </submittedName>
</protein>
<dbReference type="InterPro" id="IPR037883">
    <property type="entry name" value="Knr4/Smi1-like_sf"/>
</dbReference>
<dbReference type="OrthoDB" id="8612867at2"/>
<dbReference type="GeneID" id="76609040"/>
<dbReference type="Proteomes" id="UP000076077">
    <property type="component" value="Chromosome"/>
</dbReference>
<sequence>MTYDQAIEQLKSWIAKSNGAAIHIGKNVHCEFHQFKVYSDEEIASAEKALSWRFPTEFRTFMKEIGNTCLFNDPQLGLGIDIFTLDKIIKTHEELKTMDEEEPITDLFCMIGVSNSMGDHIGFTMNREGPNNFDIYCHEYPVFEYVNVSTEINSWRTFKNWLIKVVETLGEEII</sequence>
<keyword evidence="2" id="KW-1185">Reference proteome</keyword>
<dbReference type="AlphaFoldDB" id="A0A143HNZ8"/>